<evidence type="ECO:0000256" key="2">
    <source>
        <dbReference type="ARBA" id="ARBA00022517"/>
    </source>
</evidence>
<dbReference type="Proteomes" id="UP000281553">
    <property type="component" value="Unassembled WGS sequence"/>
</dbReference>
<keyword evidence="3" id="KW-0698">rRNA processing</keyword>
<dbReference type="PANTHER" id="PTHR44215">
    <property type="entry name" value="WD REPEAT-CONTAINING PROTEIN 75"/>
    <property type="match status" value="1"/>
</dbReference>
<organism evidence="9 10">
    <name type="scientific">Dibothriocephalus latus</name>
    <name type="common">Fish tapeworm</name>
    <name type="synonym">Diphyllobothrium latum</name>
    <dbReference type="NCBI Taxonomy" id="60516"/>
    <lineage>
        <taxon>Eukaryota</taxon>
        <taxon>Metazoa</taxon>
        <taxon>Spiralia</taxon>
        <taxon>Lophotrochozoa</taxon>
        <taxon>Platyhelminthes</taxon>
        <taxon>Cestoda</taxon>
        <taxon>Eucestoda</taxon>
        <taxon>Diphyllobothriidea</taxon>
        <taxon>Diphyllobothriidae</taxon>
        <taxon>Dibothriocephalus</taxon>
    </lineage>
</organism>
<dbReference type="PROSITE" id="PS50294">
    <property type="entry name" value="WD_REPEATS_REGION"/>
    <property type="match status" value="1"/>
</dbReference>
<dbReference type="GO" id="GO:2000234">
    <property type="term" value="P:positive regulation of rRNA processing"/>
    <property type="evidence" value="ECO:0007669"/>
    <property type="project" value="TreeGrafter"/>
</dbReference>
<evidence type="ECO:0000256" key="1">
    <source>
        <dbReference type="ARBA" id="ARBA00004604"/>
    </source>
</evidence>
<reference evidence="9 10" key="1">
    <citation type="submission" date="2018-11" db="EMBL/GenBank/DDBJ databases">
        <authorList>
            <consortium name="Pathogen Informatics"/>
        </authorList>
    </citation>
    <scope>NUCLEOTIDE SEQUENCE [LARGE SCALE GENOMIC DNA]</scope>
</reference>
<protein>
    <submittedName>
        <fullName evidence="9">Uncharacterized protein</fullName>
    </submittedName>
</protein>
<sequence length="319" mass="35595">MPALSLGTNVTNNVVLHEHNKEESVFIYDKGFEIKRQIFEKFPAVNKMIALNDHFVVSICGDNLHVYWLKTKKTVRYELPAKVPQANKKRFTCVACHPKDAVIATGNVLGEVMVWWNFTVPVESEDSTTLEEDDDDIASETLMESSGQIEEFKLVNPKRVKRSVMHWHSREVTALAFTAEGKHLFSGGLEGVLVKWDLTECFGGVRQRRFFPLLASPIIRISSPGGESEETVIVTLEKNLLNGALQALFKKDGLCQTPRRWAPHLRKPSMEVLPLSCLNKADDASIHPEVLVNGSMGELQVLDCAIGIVTDKVGTTKVV</sequence>
<dbReference type="SMART" id="SM00320">
    <property type="entry name" value="WD40"/>
    <property type="match status" value="2"/>
</dbReference>
<evidence type="ECO:0000256" key="4">
    <source>
        <dbReference type="ARBA" id="ARBA00022574"/>
    </source>
</evidence>
<dbReference type="InterPro" id="IPR053826">
    <property type="entry name" value="WDR75"/>
</dbReference>
<dbReference type="Gene3D" id="2.130.10.10">
    <property type="entry name" value="YVTN repeat-like/Quinoprotein amine dehydrogenase"/>
    <property type="match status" value="1"/>
</dbReference>
<dbReference type="PANTHER" id="PTHR44215:SF1">
    <property type="entry name" value="WD REPEAT-CONTAINING PROTEIN 75"/>
    <property type="match status" value="1"/>
</dbReference>
<gene>
    <name evidence="9" type="ORF">DILT_LOCUS16649</name>
</gene>
<evidence type="ECO:0000256" key="8">
    <source>
        <dbReference type="PROSITE-ProRule" id="PRU00221"/>
    </source>
</evidence>
<keyword evidence="10" id="KW-1185">Reference proteome</keyword>
<keyword evidence="6" id="KW-0804">Transcription</keyword>
<dbReference type="GO" id="GO:0045943">
    <property type="term" value="P:positive regulation of transcription by RNA polymerase I"/>
    <property type="evidence" value="ECO:0007669"/>
    <property type="project" value="InterPro"/>
</dbReference>
<evidence type="ECO:0000313" key="10">
    <source>
        <dbReference type="Proteomes" id="UP000281553"/>
    </source>
</evidence>
<evidence type="ECO:0000256" key="5">
    <source>
        <dbReference type="ARBA" id="ARBA00022737"/>
    </source>
</evidence>
<dbReference type="SUPFAM" id="SSF50978">
    <property type="entry name" value="WD40 repeat-like"/>
    <property type="match status" value="1"/>
</dbReference>
<accession>A0A3P7R0E1</accession>
<evidence type="ECO:0000256" key="7">
    <source>
        <dbReference type="ARBA" id="ARBA00023242"/>
    </source>
</evidence>
<comment type="subcellular location">
    <subcellularLocation>
        <location evidence="1">Nucleus</location>
        <location evidence="1">Nucleolus</location>
    </subcellularLocation>
</comment>
<keyword evidence="5" id="KW-0677">Repeat</keyword>
<proteinExistence type="predicted"/>
<dbReference type="InterPro" id="IPR036322">
    <property type="entry name" value="WD40_repeat_dom_sf"/>
</dbReference>
<dbReference type="AlphaFoldDB" id="A0A3P7R0E1"/>
<evidence type="ECO:0000256" key="6">
    <source>
        <dbReference type="ARBA" id="ARBA00023163"/>
    </source>
</evidence>
<dbReference type="GO" id="GO:0032040">
    <property type="term" value="C:small-subunit processome"/>
    <property type="evidence" value="ECO:0007669"/>
    <property type="project" value="InterPro"/>
</dbReference>
<keyword evidence="7" id="KW-0539">Nucleus</keyword>
<dbReference type="PROSITE" id="PS50082">
    <property type="entry name" value="WD_REPEATS_2"/>
    <property type="match status" value="1"/>
</dbReference>
<keyword evidence="4 8" id="KW-0853">WD repeat</keyword>
<feature type="repeat" description="WD" evidence="8">
    <location>
        <begin position="165"/>
        <end position="198"/>
    </location>
</feature>
<dbReference type="GO" id="GO:0006364">
    <property type="term" value="P:rRNA processing"/>
    <property type="evidence" value="ECO:0007669"/>
    <property type="project" value="UniProtKB-KW"/>
</dbReference>
<evidence type="ECO:0000256" key="3">
    <source>
        <dbReference type="ARBA" id="ARBA00022552"/>
    </source>
</evidence>
<dbReference type="OrthoDB" id="4096at2759"/>
<dbReference type="InterPro" id="IPR015943">
    <property type="entry name" value="WD40/YVTN_repeat-like_dom_sf"/>
</dbReference>
<keyword evidence="2" id="KW-0690">Ribosome biogenesis</keyword>
<dbReference type="Pfam" id="PF23869">
    <property type="entry name" value="Beta-prop_WDR75_1st"/>
    <property type="match status" value="2"/>
</dbReference>
<name>A0A3P7R0E1_DIBLA</name>
<evidence type="ECO:0000313" key="9">
    <source>
        <dbReference type="EMBL" id="VDN34969.1"/>
    </source>
</evidence>
<dbReference type="GO" id="GO:0003723">
    <property type="term" value="F:RNA binding"/>
    <property type="evidence" value="ECO:0007669"/>
    <property type="project" value="InterPro"/>
</dbReference>
<dbReference type="InterPro" id="IPR001680">
    <property type="entry name" value="WD40_rpt"/>
</dbReference>
<dbReference type="EMBL" id="UYRU01086261">
    <property type="protein sequence ID" value="VDN34969.1"/>
    <property type="molecule type" value="Genomic_DNA"/>
</dbReference>